<evidence type="ECO:0000256" key="2">
    <source>
        <dbReference type="SAM" id="Phobius"/>
    </source>
</evidence>
<feature type="transmembrane region" description="Helical" evidence="2">
    <location>
        <begin position="95"/>
        <end position="120"/>
    </location>
</feature>
<name>A0A812DXS2_ACAPH</name>
<dbReference type="GO" id="GO:0008028">
    <property type="term" value="F:monocarboxylic acid transmembrane transporter activity"/>
    <property type="evidence" value="ECO:0007669"/>
    <property type="project" value="TreeGrafter"/>
</dbReference>
<feature type="transmembrane region" description="Helical" evidence="2">
    <location>
        <begin position="171"/>
        <end position="191"/>
    </location>
</feature>
<dbReference type="EMBL" id="CAHIKZ030004289">
    <property type="protein sequence ID" value="CAE1309339.1"/>
    <property type="molecule type" value="Genomic_DNA"/>
</dbReference>
<dbReference type="AlphaFoldDB" id="A0A812DXS2"/>
<dbReference type="OrthoDB" id="2213137at2759"/>
<keyword evidence="4" id="KW-1185">Reference proteome</keyword>
<feature type="transmembrane region" description="Helical" evidence="2">
    <location>
        <begin position="211"/>
        <end position="229"/>
    </location>
</feature>
<evidence type="ECO:0000313" key="4">
    <source>
        <dbReference type="Proteomes" id="UP000597762"/>
    </source>
</evidence>
<comment type="caution">
    <text evidence="3">The sequence shown here is derived from an EMBL/GenBank/DDBJ whole genome shotgun (WGS) entry which is preliminary data.</text>
</comment>
<dbReference type="Proteomes" id="UP000597762">
    <property type="component" value="Unassembled WGS sequence"/>
</dbReference>
<sequence length="336" mass="37270">MLRITREINFFYANTCLESIFSFAFSPIVMRFSCGNVIGELLTSLLHNHSLVHRFLLSISLIYLCQSVHIYLSIYPSISISLPPVHISLSLYIYIYTYILLFISIYLSIYLSIYISIYLIMASSVSVMRGAVSVRGTTRMEQTQTTERHTDEEESVRDPDEEKFHIPDGGWGWVVCFAGFMVNFICHGLVSSHGIIALGLTEYFEDTLSKTTMAVSIFNGVGLCVGSYFKKKRTLAVGIASSGCGIGGFALNYLLEQSISFYGMRGTFLIISGLILNIVACGALCRPLKKMKETTLQSVQTETNLGLEPDGDTTKKEEGTNTNNSGDSVHPEHSSK</sequence>
<dbReference type="InterPro" id="IPR050327">
    <property type="entry name" value="Proton-linked_MCT"/>
</dbReference>
<dbReference type="InterPro" id="IPR036259">
    <property type="entry name" value="MFS_trans_sf"/>
</dbReference>
<feature type="transmembrane region" description="Helical" evidence="2">
    <location>
        <begin position="236"/>
        <end position="255"/>
    </location>
</feature>
<feature type="region of interest" description="Disordered" evidence="1">
    <location>
        <begin position="299"/>
        <end position="336"/>
    </location>
</feature>
<feature type="transmembrane region" description="Helical" evidence="2">
    <location>
        <begin position="55"/>
        <end position="75"/>
    </location>
</feature>
<accession>A0A812DXS2</accession>
<keyword evidence="2" id="KW-0812">Transmembrane</keyword>
<gene>
    <name evidence="3" type="ORF">SPHA_61079</name>
</gene>
<reference evidence="3" key="1">
    <citation type="submission" date="2021-01" db="EMBL/GenBank/DDBJ databases">
        <authorList>
            <person name="Li R."/>
            <person name="Bekaert M."/>
        </authorList>
    </citation>
    <scope>NUCLEOTIDE SEQUENCE</scope>
    <source>
        <strain evidence="3">Farmed</strain>
    </source>
</reference>
<evidence type="ECO:0000313" key="3">
    <source>
        <dbReference type="EMBL" id="CAE1309339.1"/>
    </source>
</evidence>
<feature type="region of interest" description="Disordered" evidence="1">
    <location>
        <begin position="138"/>
        <end position="161"/>
    </location>
</feature>
<proteinExistence type="predicted"/>
<dbReference type="PANTHER" id="PTHR11360">
    <property type="entry name" value="MONOCARBOXYLATE TRANSPORTER"/>
    <property type="match status" value="1"/>
</dbReference>
<dbReference type="SUPFAM" id="SSF103473">
    <property type="entry name" value="MFS general substrate transporter"/>
    <property type="match status" value="1"/>
</dbReference>
<keyword evidence="2" id="KW-0472">Membrane</keyword>
<evidence type="ECO:0000256" key="1">
    <source>
        <dbReference type="SAM" id="MobiDB-lite"/>
    </source>
</evidence>
<keyword evidence="2" id="KW-1133">Transmembrane helix</keyword>
<organism evidence="3 4">
    <name type="scientific">Acanthosepion pharaonis</name>
    <name type="common">Pharaoh cuttlefish</name>
    <name type="synonym">Sepia pharaonis</name>
    <dbReference type="NCBI Taxonomy" id="158019"/>
    <lineage>
        <taxon>Eukaryota</taxon>
        <taxon>Metazoa</taxon>
        <taxon>Spiralia</taxon>
        <taxon>Lophotrochozoa</taxon>
        <taxon>Mollusca</taxon>
        <taxon>Cephalopoda</taxon>
        <taxon>Coleoidea</taxon>
        <taxon>Decapodiformes</taxon>
        <taxon>Sepiida</taxon>
        <taxon>Sepiina</taxon>
        <taxon>Sepiidae</taxon>
        <taxon>Acanthosepion</taxon>
    </lineage>
</organism>
<protein>
    <submittedName>
        <fullName evidence="3">Uncharacterized protein</fullName>
    </submittedName>
</protein>
<dbReference type="PANTHER" id="PTHR11360:SF284">
    <property type="entry name" value="EG:103B4.3 PROTEIN-RELATED"/>
    <property type="match status" value="1"/>
</dbReference>
<feature type="compositionally biased region" description="Basic and acidic residues" evidence="1">
    <location>
        <begin position="146"/>
        <end position="161"/>
    </location>
</feature>
<feature type="transmembrane region" description="Helical" evidence="2">
    <location>
        <begin position="267"/>
        <end position="285"/>
    </location>
</feature>